<dbReference type="AlphaFoldDB" id="A0A8J8B338"/>
<feature type="transmembrane region" description="Helical" evidence="6">
    <location>
        <begin position="232"/>
        <end position="250"/>
    </location>
</feature>
<evidence type="ECO:0000313" key="9">
    <source>
        <dbReference type="Proteomes" id="UP000675664"/>
    </source>
</evidence>
<feature type="transmembrane region" description="Helical" evidence="6">
    <location>
        <begin position="17"/>
        <end position="40"/>
    </location>
</feature>
<evidence type="ECO:0000256" key="6">
    <source>
        <dbReference type="SAM" id="Phobius"/>
    </source>
</evidence>
<keyword evidence="3 6" id="KW-0812">Transmembrane</keyword>
<keyword evidence="9" id="KW-1185">Reference proteome</keyword>
<evidence type="ECO:0000256" key="3">
    <source>
        <dbReference type="ARBA" id="ARBA00022692"/>
    </source>
</evidence>
<feature type="transmembrane region" description="Helical" evidence="6">
    <location>
        <begin position="178"/>
        <end position="204"/>
    </location>
</feature>
<evidence type="ECO:0000256" key="2">
    <source>
        <dbReference type="ARBA" id="ARBA00022475"/>
    </source>
</evidence>
<dbReference type="InterPro" id="IPR051449">
    <property type="entry name" value="ABC-2_transporter_component"/>
</dbReference>
<dbReference type="InterPro" id="IPR013525">
    <property type="entry name" value="ABC2_TM"/>
</dbReference>
<dbReference type="PANTHER" id="PTHR30294:SF29">
    <property type="entry name" value="MULTIDRUG ABC TRANSPORTER PERMEASE YBHS-RELATED"/>
    <property type="match status" value="1"/>
</dbReference>
<evidence type="ECO:0000313" key="8">
    <source>
        <dbReference type="EMBL" id="MBR0599381.1"/>
    </source>
</evidence>
<gene>
    <name evidence="8" type="ORF">KCX82_15955</name>
</gene>
<organism evidence="8 9">
    <name type="scientific">Sinanaerobacter chloroacetimidivorans</name>
    <dbReference type="NCBI Taxonomy" id="2818044"/>
    <lineage>
        <taxon>Bacteria</taxon>
        <taxon>Bacillati</taxon>
        <taxon>Bacillota</taxon>
        <taxon>Clostridia</taxon>
        <taxon>Peptostreptococcales</taxon>
        <taxon>Anaerovoracaceae</taxon>
        <taxon>Sinanaerobacter</taxon>
    </lineage>
</organism>
<comment type="caution">
    <text evidence="8">The sequence shown here is derived from an EMBL/GenBank/DDBJ whole genome shotgun (WGS) entry which is preliminary data.</text>
</comment>
<protein>
    <submittedName>
        <fullName evidence="8">ABC transporter permease</fullName>
    </submittedName>
</protein>
<dbReference type="EMBL" id="JAGSND010000012">
    <property type="protein sequence ID" value="MBR0599381.1"/>
    <property type="molecule type" value="Genomic_DNA"/>
</dbReference>
<proteinExistence type="predicted"/>
<evidence type="ECO:0000256" key="5">
    <source>
        <dbReference type="ARBA" id="ARBA00023136"/>
    </source>
</evidence>
<keyword evidence="2" id="KW-1003">Cell membrane</keyword>
<sequence length="400" mass="44481">MSNEPTMKEKLLKLRPYLILLFIPILFTILFGAVMSPVFVEDIPIAVFDMDNSSKSRIVVDSFYDCPVFQVTETPDSYQEIEDRLLSGEIKGAVIIPEGFGKDLSAKAGTHAEVLIDGTNFLIGNNIQLYASTILAMVNAGIQMNLLEAGGMVPFAAEQSVYTLNIADRSLYNPQLGYFYYLFAGLLGIFVQQTILAVTPTVLIHEKERIHLSDCNHPEAVRLQLGNVSYKIGVFSLLNTISMLICLVLANKLFAYPIKGNIGYIMLIHVIFLLCLFGISLVIASFFEDATHCIQFVMFIAVPSFLSCGYGWPEYMMAPGFATVMKAVWPLYYYVNPMKDLMLKGAGWDVIGSYVTGGLLFAVVWITLGLVIFNIKIKILIRSQSRNGYNILTEADTKTI</sequence>
<dbReference type="RefSeq" id="WP_227019513.1">
    <property type="nucleotide sequence ID" value="NZ_JAGSND010000012.1"/>
</dbReference>
<name>A0A8J8B338_9FIRM</name>
<keyword evidence="5 6" id="KW-0472">Membrane</keyword>
<feature type="transmembrane region" description="Helical" evidence="6">
    <location>
        <begin position="262"/>
        <end position="287"/>
    </location>
</feature>
<reference evidence="8" key="1">
    <citation type="submission" date="2021-04" db="EMBL/GenBank/DDBJ databases">
        <title>Sinoanaerobacter chloroacetimidivorans sp. nov., an obligate anaerobic bacterium isolated from anaerobic sludge.</title>
        <authorList>
            <person name="Bao Y."/>
        </authorList>
    </citation>
    <scope>NUCLEOTIDE SEQUENCE</scope>
    <source>
        <strain evidence="8">BAD-6</strain>
    </source>
</reference>
<dbReference type="Gene3D" id="3.40.1710.10">
    <property type="entry name" value="abc type-2 transporter like domain"/>
    <property type="match status" value="1"/>
</dbReference>
<dbReference type="GO" id="GO:0005886">
    <property type="term" value="C:plasma membrane"/>
    <property type="evidence" value="ECO:0007669"/>
    <property type="project" value="UniProtKB-SubCell"/>
</dbReference>
<feature type="domain" description="ABC-2 type transporter transmembrane" evidence="7">
    <location>
        <begin position="18"/>
        <end position="370"/>
    </location>
</feature>
<accession>A0A8J8B338</accession>
<keyword evidence="4 6" id="KW-1133">Transmembrane helix</keyword>
<dbReference type="GO" id="GO:0140359">
    <property type="term" value="F:ABC-type transporter activity"/>
    <property type="evidence" value="ECO:0007669"/>
    <property type="project" value="InterPro"/>
</dbReference>
<evidence type="ECO:0000259" key="7">
    <source>
        <dbReference type="Pfam" id="PF12698"/>
    </source>
</evidence>
<evidence type="ECO:0000256" key="1">
    <source>
        <dbReference type="ARBA" id="ARBA00004651"/>
    </source>
</evidence>
<dbReference type="PANTHER" id="PTHR30294">
    <property type="entry name" value="MEMBRANE COMPONENT OF ABC TRANSPORTER YHHJ-RELATED"/>
    <property type="match status" value="1"/>
</dbReference>
<feature type="transmembrane region" description="Helical" evidence="6">
    <location>
        <begin position="351"/>
        <end position="373"/>
    </location>
</feature>
<reference evidence="8" key="2">
    <citation type="submission" date="2021-04" db="EMBL/GenBank/DDBJ databases">
        <authorList>
            <person name="Liu J."/>
        </authorList>
    </citation>
    <scope>NUCLEOTIDE SEQUENCE</scope>
    <source>
        <strain evidence="8">BAD-6</strain>
    </source>
</reference>
<dbReference type="Pfam" id="PF12698">
    <property type="entry name" value="ABC2_membrane_3"/>
    <property type="match status" value="1"/>
</dbReference>
<dbReference type="Proteomes" id="UP000675664">
    <property type="component" value="Unassembled WGS sequence"/>
</dbReference>
<comment type="subcellular location">
    <subcellularLocation>
        <location evidence="1">Cell membrane</location>
        <topology evidence="1">Multi-pass membrane protein</topology>
    </subcellularLocation>
</comment>
<feature type="transmembrane region" description="Helical" evidence="6">
    <location>
        <begin position="294"/>
        <end position="312"/>
    </location>
</feature>
<evidence type="ECO:0000256" key="4">
    <source>
        <dbReference type="ARBA" id="ARBA00022989"/>
    </source>
</evidence>